<accession>A0ABV6JPW6</accession>
<proteinExistence type="predicted"/>
<evidence type="ECO:0000313" key="1">
    <source>
        <dbReference type="EMBL" id="MFC0407766.1"/>
    </source>
</evidence>
<protein>
    <submittedName>
        <fullName evidence="1">Uncharacterized protein</fullName>
    </submittedName>
</protein>
<reference evidence="1 2" key="1">
    <citation type="submission" date="2024-09" db="EMBL/GenBank/DDBJ databases">
        <authorList>
            <person name="Sun Q."/>
            <person name="Mori K."/>
        </authorList>
    </citation>
    <scope>NUCLEOTIDE SEQUENCE [LARGE SCALE GENOMIC DNA]</scope>
    <source>
        <strain evidence="1 2">TBRC 5777</strain>
    </source>
</reference>
<organism evidence="1 2">
    <name type="scientific">Roseomonas elaeocarpi</name>
    <dbReference type="NCBI Taxonomy" id="907779"/>
    <lineage>
        <taxon>Bacteria</taxon>
        <taxon>Pseudomonadati</taxon>
        <taxon>Pseudomonadota</taxon>
        <taxon>Alphaproteobacteria</taxon>
        <taxon>Acetobacterales</taxon>
        <taxon>Roseomonadaceae</taxon>
        <taxon>Roseomonas</taxon>
    </lineage>
</organism>
<dbReference type="EMBL" id="JBHLUN010000005">
    <property type="protein sequence ID" value="MFC0407766.1"/>
    <property type="molecule type" value="Genomic_DNA"/>
</dbReference>
<keyword evidence="2" id="KW-1185">Reference proteome</keyword>
<dbReference type="Proteomes" id="UP001589865">
    <property type="component" value="Unassembled WGS sequence"/>
</dbReference>
<evidence type="ECO:0000313" key="2">
    <source>
        <dbReference type="Proteomes" id="UP001589865"/>
    </source>
</evidence>
<comment type="caution">
    <text evidence="1">The sequence shown here is derived from an EMBL/GenBank/DDBJ whole genome shotgun (WGS) entry which is preliminary data.</text>
</comment>
<name>A0ABV6JPW6_9PROT</name>
<sequence length="96" mass="10431">MAGLEFRTTRDLLKDGVTLILFSEAGRVMAEIIGPQECGNAVAVMPGAILFALDRNPDPNAIAVLDDEGLWQEEWGRLRGSKLRSPLKDLGSPEPI</sequence>
<gene>
    <name evidence="1" type="ORF">ACFFGY_05860</name>
</gene>
<dbReference type="RefSeq" id="WP_377043494.1">
    <property type="nucleotide sequence ID" value="NZ_JBHLUN010000005.1"/>
</dbReference>